<dbReference type="AlphaFoldDB" id="A0A0W8FH74"/>
<reference evidence="1" key="1">
    <citation type="journal article" date="2015" name="Proc. Natl. Acad. Sci. U.S.A.">
        <title>Networks of energetic and metabolic interactions define dynamics in microbial communities.</title>
        <authorList>
            <person name="Embree M."/>
            <person name="Liu J.K."/>
            <person name="Al-Bassam M.M."/>
            <person name="Zengler K."/>
        </authorList>
    </citation>
    <scope>NUCLEOTIDE SEQUENCE</scope>
</reference>
<dbReference type="EMBL" id="LNQE01001209">
    <property type="protein sequence ID" value="KUG20252.1"/>
    <property type="molecule type" value="Genomic_DNA"/>
</dbReference>
<evidence type="ECO:0000313" key="1">
    <source>
        <dbReference type="EMBL" id="KUG20252.1"/>
    </source>
</evidence>
<name>A0A0W8FH74_9ZZZZ</name>
<sequence length="41" mass="4491">MRERNVRSGGDLLCHKVEGTFVPRASLPAPLLHSVCGRIFA</sequence>
<accession>A0A0W8FH74</accession>
<organism evidence="1">
    <name type="scientific">hydrocarbon metagenome</name>
    <dbReference type="NCBI Taxonomy" id="938273"/>
    <lineage>
        <taxon>unclassified sequences</taxon>
        <taxon>metagenomes</taxon>
        <taxon>ecological metagenomes</taxon>
    </lineage>
</organism>
<protein>
    <submittedName>
        <fullName evidence="1">Uncharacterized protein</fullName>
    </submittedName>
</protein>
<proteinExistence type="predicted"/>
<comment type="caution">
    <text evidence="1">The sequence shown here is derived from an EMBL/GenBank/DDBJ whole genome shotgun (WGS) entry which is preliminary data.</text>
</comment>
<gene>
    <name evidence="1" type="ORF">ASZ90_009986</name>
</gene>